<dbReference type="PANTHER" id="PTHR12236">
    <property type="entry name" value="STRUCTURAL CONTITUENT OF CUTICLE"/>
    <property type="match status" value="1"/>
</dbReference>
<dbReference type="EMBL" id="LNIX01000003">
    <property type="protein sequence ID" value="OXA56762.1"/>
    <property type="molecule type" value="Genomic_DNA"/>
</dbReference>
<dbReference type="OMA" id="HPQQIHA"/>
<dbReference type="InterPro" id="IPR051217">
    <property type="entry name" value="Insect_Cuticle_Struc_Prot"/>
</dbReference>
<comment type="caution">
    <text evidence="4">The sequence shown here is derived from an EMBL/GenBank/DDBJ whole genome shotgun (WGS) entry which is preliminary data.</text>
</comment>
<dbReference type="GO" id="GO:0031012">
    <property type="term" value="C:extracellular matrix"/>
    <property type="evidence" value="ECO:0007669"/>
    <property type="project" value="TreeGrafter"/>
</dbReference>
<keyword evidence="3" id="KW-0732">Signal</keyword>
<evidence type="ECO:0000256" key="1">
    <source>
        <dbReference type="ARBA" id="ARBA00022460"/>
    </source>
</evidence>
<dbReference type="Proteomes" id="UP000198287">
    <property type="component" value="Unassembled WGS sequence"/>
</dbReference>
<organism evidence="4 5">
    <name type="scientific">Folsomia candida</name>
    <name type="common">Springtail</name>
    <dbReference type="NCBI Taxonomy" id="158441"/>
    <lineage>
        <taxon>Eukaryota</taxon>
        <taxon>Metazoa</taxon>
        <taxon>Ecdysozoa</taxon>
        <taxon>Arthropoda</taxon>
        <taxon>Hexapoda</taxon>
        <taxon>Collembola</taxon>
        <taxon>Entomobryomorpha</taxon>
        <taxon>Isotomoidea</taxon>
        <taxon>Isotomidae</taxon>
        <taxon>Proisotominae</taxon>
        <taxon>Folsomia</taxon>
    </lineage>
</organism>
<keyword evidence="1 2" id="KW-0193">Cuticle</keyword>
<name>A0A226EGP8_FOLCA</name>
<protein>
    <submittedName>
        <fullName evidence="4">Larval cuticle protein A2B</fullName>
    </submittedName>
</protein>
<dbReference type="PRINTS" id="PR00947">
    <property type="entry name" value="CUTICLE"/>
</dbReference>
<dbReference type="PROSITE" id="PS51155">
    <property type="entry name" value="CHIT_BIND_RR_2"/>
    <property type="match status" value="1"/>
</dbReference>
<proteinExistence type="predicted"/>
<reference evidence="4 5" key="1">
    <citation type="submission" date="2015-12" db="EMBL/GenBank/DDBJ databases">
        <title>The genome of Folsomia candida.</title>
        <authorList>
            <person name="Faddeeva A."/>
            <person name="Derks M.F."/>
            <person name="Anvar Y."/>
            <person name="Smit S."/>
            <person name="Van Straalen N."/>
            <person name="Roelofs D."/>
        </authorList>
    </citation>
    <scope>NUCLEOTIDE SEQUENCE [LARGE SCALE GENOMIC DNA]</scope>
    <source>
        <strain evidence="4 5">VU population</strain>
        <tissue evidence="4">Whole body</tissue>
    </source>
</reference>
<feature type="signal peptide" evidence="3">
    <location>
        <begin position="1"/>
        <end position="16"/>
    </location>
</feature>
<accession>A0A226EGP8</accession>
<dbReference type="GO" id="GO:0005615">
    <property type="term" value="C:extracellular space"/>
    <property type="evidence" value="ECO:0007669"/>
    <property type="project" value="TreeGrafter"/>
</dbReference>
<dbReference type="OrthoDB" id="10071059at2759"/>
<dbReference type="Pfam" id="PF00379">
    <property type="entry name" value="Chitin_bind_4"/>
    <property type="match status" value="1"/>
</dbReference>
<evidence type="ECO:0000256" key="3">
    <source>
        <dbReference type="SAM" id="SignalP"/>
    </source>
</evidence>
<feature type="chain" id="PRO_5012149600" evidence="3">
    <location>
        <begin position="17"/>
        <end position="246"/>
    </location>
</feature>
<keyword evidence="5" id="KW-1185">Reference proteome</keyword>
<dbReference type="InterPro" id="IPR000618">
    <property type="entry name" value="Insect_cuticle"/>
</dbReference>
<dbReference type="STRING" id="158441.A0A226EGP8"/>
<gene>
    <name evidence="4" type="ORF">Fcan01_07031</name>
</gene>
<evidence type="ECO:0000313" key="4">
    <source>
        <dbReference type="EMBL" id="OXA56762.1"/>
    </source>
</evidence>
<dbReference type="PROSITE" id="PS00233">
    <property type="entry name" value="CHIT_BIND_RR_1"/>
    <property type="match status" value="1"/>
</dbReference>
<evidence type="ECO:0000313" key="5">
    <source>
        <dbReference type="Proteomes" id="UP000198287"/>
    </source>
</evidence>
<dbReference type="PANTHER" id="PTHR12236:SF75">
    <property type="entry name" value="CUTICULAR PROTEIN 62BB, ISOFORM A"/>
    <property type="match status" value="1"/>
</dbReference>
<sequence length="246" mass="25862">MFKIVSFAALLAVANAGGPIGYAAPAYATAAIAPAYHQYAAPAQVVRAAPAFQAIHAAPAYPVHAAPIATVAKVPVRAEPFDPHPQYNFGYAVHDSLTGDHHSHSESRDGDVVKGQYSLVEPDGSIRTVTYTADAINGFNAVVDRQAPGHVVKPVVAAAPIHTVAAAHPQQIHAIQAAHPQQIHAIQAAHPQQIHAVQAGYPQQIHAVQAAPVIAHHRPLAAIPNQIHAVHANQGIYAVNAQRGYY</sequence>
<evidence type="ECO:0000256" key="2">
    <source>
        <dbReference type="PROSITE-ProRule" id="PRU00497"/>
    </source>
</evidence>
<dbReference type="GO" id="GO:0042302">
    <property type="term" value="F:structural constituent of cuticle"/>
    <property type="evidence" value="ECO:0007669"/>
    <property type="project" value="UniProtKB-UniRule"/>
</dbReference>
<dbReference type="AlphaFoldDB" id="A0A226EGP8"/>
<dbReference type="InterPro" id="IPR031311">
    <property type="entry name" value="CHIT_BIND_RR_consensus"/>
</dbReference>